<sequence>MATSKSFAYNSGSPIAGTEQVGNLAISVDDQDYTTSPGGVQWWQGPDQDLGYVIAHTVPNDTQPTPVADYLYLDPTRLGNSAGLSNGNQTVQQQFGYIQSTLGTKSIGANDQVMFSVLVSLGQPTTFPGSHWIGIGTANMNYNGVVPDPYNAYPGNDDQSMGYSSDGKIWYNGNEYLSGLQSWGDDDIIDIVINNNVNGMWVRVNGGYWNNNATHNPETNVGGIEIIYAPFYPVLCPGYVASMTIQNSAAYGTPRNCKLFGDETAAVGFNRSTSLTEASFIEVANSISGQDFASGNEASTWLTDNGYWNNWSSFGSSGFQWMTIGSVTSNSATGIGQNSIEITISQSGGGMEQHSGMYGANTFPEEYGVPFDGIQILNQAAGTFTAIFSQPVTDPLVAFASVGQPGLQVPVQVSAPFTPIWSQATTYQNAVNGTQYTQFTGQEGFNIIRIDGTVSIVSFQYTVSEYYCTVCFGFVDQNA</sequence>
<dbReference type="EMBL" id="LR797474">
    <property type="protein sequence ID" value="CAB4219188.1"/>
    <property type="molecule type" value="Genomic_DNA"/>
</dbReference>
<dbReference type="InterPro" id="IPR013320">
    <property type="entry name" value="ConA-like_dom_sf"/>
</dbReference>
<accession>A0A6J5SUH7</accession>
<proteinExistence type="predicted"/>
<dbReference type="SUPFAM" id="SSF49899">
    <property type="entry name" value="Concanavalin A-like lectins/glucanases"/>
    <property type="match status" value="1"/>
</dbReference>
<reference evidence="1" key="1">
    <citation type="submission" date="2020-05" db="EMBL/GenBank/DDBJ databases">
        <authorList>
            <person name="Chiriac C."/>
            <person name="Salcher M."/>
            <person name="Ghai R."/>
            <person name="Kavagutti S V."/>
        </authorList>
    </citation>
    <scope>NUCLEOTIDE SEQUENCE</scope>
</reference>
<organism evidence="1">
    <name type="scientific">uncultured Caudovirales phage</name>
    <dbReference type="NCBI Taxonomy" id="2100421"/>
    <lineage>
        <taxon>Viruses</taxon>
        <taxon>Duplodnaviria</taxon>
        <taxon>Heunggongvirae</taxon>
        <taxon>Uroviricota</taxon>
        <taxon>Caudoviricetes</taxon>
        <taxon>Peduoviridae</taxon>
        <taxon>Maltschvirus</taxon>
        <taxon>Maltschvirus maltsch</taxon>
    </lineage>
</organism>
<dbReference type="Gene3D" id="2.60.120.920">
    <property type="match status" value="1"/>
</dbReference>
<name>A0A6J5SUH7_9CAUD</name>
<protein>
    <recommendedName>
        <fullName evidence="2">B30.2/SPRY domain-containing protein</fullName>
    </recommendedName>
</protein>
<gene>
    <name evidence="1" type="ORF">UFOVP1604_271</name>
</gene>
<evidence type="ECO:0008006" key="2">
    <source>
        <dbReference type="Google" id="ProtNLM"/>
    </source>
</evidence>
<evidence type="ECO:0000313" key="1">
    <source>
        <dbReference type="EMBL" id="CAB4219188.1"/>
    </source>
</evidence>
<dbReference type="InterPro" id="IPR043136">
    <property type="entry name" value="B30.2/SPRY_sf"/>
</dbReference>